<accession>A0A9X4R979</accession>
<evidence type="ECO:0000313" key="3">
    <source>
        <dbReference type="EMBL" id="MDG0864058.1"/>
    </source>
</evidence>
<reference evidence="3" key="1">
    <citation type="submission" date="2019-02" db="EMBL/GenBank/DDBJ databases">
        <title>Draft genome of the type strain Pelomonas aquatica CCUG 52575T.</title>
        <authorList>
            <person name="Gomila M."/>
            <person name="Lalucat J."/>
        </authorList>
    </citation>
    <scope>NUCLEOTIDE SEQUENCE</scope>
    <source>
        <strain evidence="3">CCUG 52575</strain>
    </source>
</reference>
<dbReference type="EMBL" id="SGUG01000026">
    <property type="protein sequence ID" value="MDG0864058.1"/>
    <property type="molecule type" value="Genomic_DNA"/>
</dbReference>
<gene>
    <name evidence="3" type="ORF">EXJ73_16480</name>
</gene>
<feature type="chain" id="PRO_5040919538" evidence="2">
    <location>
        <begin position="22"/>
        <end position="125"/>
    </location>
</feature>
<sequence length="125" mass="12364">MKALVLAAALAALSSTAPAGAGHEAHPQAVTDTATATLIADAGRLGSASLTALNGSSHWTPAPHDSAADGDFGGIAAQLDAGILLIALGALVLGLARPLGRLLRRQEQQRRATALASTLGHAPHG</sequence>
<proteinExistence type="predicted"/>
<comment type="caution">
    <text evidence="3">The sequence shown here is derived from an EMBL/GenBank/DDBJ whole genome shotgun (WGS) entry which is preliminary data.</text>
</comment>
<keyword evidence="1" id="KW-0812">Transmembrane</keyword>
<feature type="transmembrane region" description="Helical" evidence="1">
    <location>
        <begin position="75"/>
        <end position="96"/>
    </location>
</feature>
<keyword evidence="4" id="KW-1185">Reference proteome</keyword>
<dbReference type="RefSeq" id="WP_268152572.1">
    <property type="nucleotide sequence ID" value="NZ_JAPPUW010000016.1"/>
</dbReference>
<feature type="signal peptide" evidence="2">
    <location>
        <begin position="1"/>
        <end position="21"/>
    </location>
</feature>
<dbReference type="Proteomes" id="UP001152766">
    <property type="component" value="Unassembled WGS sequence"/>
</dbReference>
<keyword evidence="1" id="KW-1133">Transmembrane helix</keyword>
<dbReference type="AlphaFoldDB" id="A0A9X4R979"/>
<evidence type="ECO:0000256" key="2">
    <source>
        <dbReference type="SAM" id="SignalP"/>
    </source>
</evidence>
<evidence type="ECO:0000256" key="1">
    <source>
        <dbReference type="SAM" id="Phobius"/>
    </source>
</evidence>
<evidence type="ECO:0000313" key="4">
    <source>
        <dbReference type="Proteomes" id="UP001152766"/>
    </source>
</evidence>
<keyword evidence="2" id="KW-0732">Signal</keyword>
<keyword evidence="1" id="KW-0472">Membrane</keyword>
<protein>
    <submittedName>
        <fullName evidence="3">Uncharacterized protein</fullName>
    </submittedName>
</protein>
<organism evidence="3 4">
    <name type="scientific">Pelomonas aquatica</name>
    <dbReference type="NCBI Taxonomy" id="431058"/>
    <lineage>
        <taxon>Bacteria</taxon>
        <taxon>Pseudomonadati</taxon>
        <taxon>Pseudomonadota</taxon>
        <taxon>Betaproteobacteria</taxon>
        <taxon>Burkholderiales</taxon>
        <taxon>Sphaerotilaceae</taxon>
        <taxon>Roseateles</taxon>
    </lineage>
</organism>
<name>A0A9X4R979_9BURK</name>